<keyword evidence="4" id="KW-0547">Nucleotide-binding</keyword>
<evidence type="ECO:0000256" key="1">
    <source>
        <dbReference type="ARBA" id="ARBA00005417"/>
    </source>
</evidence>
<comment type="similarity">
    <text evidence="1">Belongs to the ABC transporter superfamily.</text>
</comment>
<sequence length="256" mass="28145">MTSPLRIENLTLTYHRHPVVHHASGEFAQGEATALVGPNGAGKSTLMKALVGLLKPNHGRVDFGQRTRRDIAYLPQQAAIDRSFPLSVADCVQLGHWHGSGWFGKVSHRARHQAEHALEAVGLAGFESRNVDELSAGQFQRVLFARILLQDAPVILLDEPFTALDSKTTADLLAVIDRWRQEGRTIIAVLHDFEQVRSHFAHTLLLAKEVIAWGATDSVLTPHNLARANAMAQAWDERAPVCHRDDPAPEAAPAVR</sequence>
<evidence type="ECO:0000313" key="8">
    <source>
        <dbReference type="Proteomes" id="UP001172778"/>
    </source>
</evidence>
<comment type="caution">
    <text evidence="7">The sequence shown here is derived from an EMBL/GenBank/DDBJ whole genome shotgun (WGS) entry which is preliminary data.</text>
</comment>
<dbReference type="SMART" id="SM00382">
    <property type="entry name" value="AAA"/>
    <property type="match status" value="1"/>
</dbReference>
<dbReference type="InterPro" id="IPR003439">
    <property type="entry name" value="ABC_transporter-like_ATP-bd"/>
</dbReference>
<dbReference type="Gene3D" id="3.40.50.300">
    <property type="entry name" value="P-loop containing nucleotide triphosphate hydrolases"/>
    <property type="match status" value="1"/>
</dbReference>
<dbReference type="CDD" id="cd03235">
    <property type="entry name" value="ABC_Metallic_Cations"/>
    <property type="match status" value="1"/>
</dbReference>
<dbReference type="PROSITE" id="PS50893">
    <property type="entry name" value="ABC_TRANSPORTER_2"/>
    <property type="match status" value="1"/>
</dbReference>
<feature type="domain" description="ABC transporter" evidence="6">
    <location>
        <begin position="5"/>
        <end position="233"/>
    </location>
</feature>
<keyword evidence="5 7" id="KW-0067">ATP-binding</keyword>
<gene>
    <name evidence="7" type="primary">aztA</name>
    <name evidence="7" type="ORF">PZA18_06255</name>
</gene>
<dbReference type="RefSeq" id="WP_284099944.1">
    <property type="nucleotide sequence ID" value="NZ_JARRAF010000005.1"/>
</dbReference>
<keyword evidence="3" id="KW-0472">Membrane</keyword>
<evidence type="ECO:0000313" key="7">
    <source>
        <dbReference type="EMBL" id="MDK2123646.1"/>
    </source>
</evidence>
<accession>A0ABT7DU99</accession>
<evidence type="ECO:0000256" key="5">
    <source>
        <dbReference type="ARBA" id="ARBA00022840"/>
    </source>
</evidence>
<dbReference type="InterPro" id="IPR003593">
    <property type="entry name" value="AAA+_ATPase"/>
</dbReference>
<evidence type="ECO:0000256" key="4">
    <source>
        <dbReference type="ARBA" id="ARBA00022741"/>
    </source>
</evidence>
<evidence type="ECO:0000256" key="2">
    <source>
        <dbReference type="ARBA" id="ARBA00022448"/>
    </source>
</evidence>
<dbReference type="InterPro" id="IPR047748">
    <property type="entry name" value="AztA-like"/>
</dbReference>
<dbReference type="Pfam" id="PF00005">
    <property type="entry name" value="ABC_tran"/>
    <property type="match status" value="1"/>
</dbReference>
<dbReference type="InterPro" id="IPR027417">
    <property type="entry name" value="P-loop_NTPase"/>
</dbReference>
<name>A0ABT7DU99_9NEIS</name>
<evidence type="ECO:0000259" key="6">
    <source>
        <dbReference type="PROSITE" id="PS50893"/>
    </source>
</evidence>
<evidence type="ECO:0000256" key="3">
    <source>
        <dbReference type="ARBA" id="ARBA00022475"/>
    </source>
</evidence>
<keyword evidence="8" id="KW-1185">Reference proteome</keyword>
<dbReference type="EMBL" id="JARRAF010000005">
    <property type="protein sequence ID" value="MDK2123646.1"/>
    <property type="molecule type" value="Genomic_DNA"/>
</dbReference>
<keyword evidence="3" id="KW-1003">Cell membrane</keyword>
<dbReference type="PROSITE" id="PS00211">
    <property type="entry name" value="ABC_TRANSPORTER_1"/>
    <property type="match status" value="1"/>
</dbReference>
<dbReference type="GO" id="GO:0005524">
    <property type="term" value="F:ATP binding"/>
    <property type="evidence" value="ECO:0007669"/>
    <property type="project" value="UniProtKB-KW"/>
</dbReference>
<dbReference type="Proteomes" id="UP001172778">
    <property type="component" value="Unassembled WGS sequence"/>
</dbReference>
<dbReference type="InterPro" id="IPR017871">
    <property type="entry name" value="ABC_transporter-like_CS"/>
</dbReference>
<protein>
    <submittedName>
        <fullName evidence="7">Zinc ABC transporter ATP-binding protein AztA</fullName>
    </submittedName>
</protein>
<proteinExistence type="inferred from homology"/>
<dbReference type="NCBIfam" id="NF040873">
    <property type="entry name" value="AztA"/>
    <property type="match status" value="1"/>
</dbReference>
<dbReference type="PANTHER" id="PTHR42734:SF5">
    <property type="entry name" value="IRON TRANSPORT SYSTEM ATP-BINDING PROTEIN HI_0361-RELATED"/>
    <property type="match status" value="1"/>
</dbReference>
<dbReference type="SUPFAM" id="SSF52540">
    <property type="entry name" value="P-loop containing nucleoside triphosphate hydrolases"/>
    <property type="match status" value="1"/>
</dbReference>
<dbReference type="PANTHER" id="PTHR42734">
    <property type="entry name" value="METAL TRANSPORT SYSTEM ATP-BINDING PROTEIN TM_0124-RELATED"/>
    <property type="match status" value="1"/>
</dbReference>
<organism evidence="7 8">
    <name type="scientific">Parachitinimonas caeni</name>
    <dbReference type="NCBI Taxonomy" id="3031301"/>
    <lineage>
        <taxon>Bacteria</taxon>
        <taxon>Pseudomonadati</taxon>
        <taxon>Pseudomonadota</taxon>
        <taxon>Betaproteobacteria</taxon>
        <taxon>Neisseriales</taxon>
        <taxon>Chitinibacteraceae</taxon>
        <taxon>Parachitinimonas</taxon>
    </lineage>
</organism>
<dbReference type="InterPro" id="IPR050153">
    <property type="entry name" value="Metal_Ion_Import_ABC"/>
</dbReference>
<reference evidence="7" key="1">
    <citation type="submission" date="2023-03" db="EMBL/GenBank/DDBJ databases">
        <title>Chitinimonas shenzhenensis gen. nov., sp. nov., a novel member of family Burkholderiaceae isolated from activated sludge collected in Shen Zhen, China.</title>
        <authorList>
            <person name="Wang X."/>
        </authorList>
    </citation>
    <scope>NUCLEOTIDE SEQUENCE</scope>
    <source>
        <strain evidence="7">DQS-5</strain>
    </source>
</reference>
<keyword evidence="2" id="KW-0813">Transport</keyword>